<proteinExistence type="predicted"/>
<evidence type="ECO:0000313" key="2">
    <source>
        <dbReference type="EMBL" id="WUR14631.1"/>
    </source>
</evidence>
<feature type="signal peptide" evidence="1">
    <location>
        <begin position="1"/>
        <end position="21"/>
    </location>
</feature>
<feature type="chain" id="PRO_5045977626" evidence="1">
    <location>
        <begin position="22"/>
        <end position="162"/>
    </location>
</feature>
<evidence type="ECO:0000313" key="3">
    <source>
        <dbReference type="Proteomes" id="UP000321323"/>
    </source>
</evidence>
<keyword evidence="1" id="KW-0732">Signal</keyword>
<sequence>MRTTILLLLVPLFLFAPAARAEPGIVYLHRPWVHPDVTEVKRQEMLRRGADDARRAVAAGRMYWFDGRPSLIDDSGGITDGVRAEVLARYGITEQWLICPLPGGVWDYQQAYNEVVAAWLRQRHGARFWQRIEREVKAGVRQERRRKPPRFRPDPASQYFIC</sequence>
<name>A0ABZ1UPG9_9BURK</name>
<reference evidence="2 3" key="1">
    <citation type="journal article" date="2019" name="Int. J. Syst. Evol. Microbiol.">
        <title>The Draft Whole-Genome Sequence of the Antibiotic Producer Empedobacter haloabium ATCC 31962 Provides Indications for Its Taxonomic Reclassification.</title>
        <authorList>
            <person name="Miess H."/>
            <person name="Arlt P."/>
            <person name="Apel A.K."/>
            <person name="Weber T."/>
            <person name="Nieselt K."/>
            <person name="Hanssen F."/>
            <person name="Czemmel S."/>
            <person name="Nahnsen S."/>
            <person name="Gross H."/>
        </authorList>
    </citation>
    <scope>NUCLEOTIDE SEQUENCE [LARGE SCALE GENOMIC DNA]</scope>
    <source>
        <strain evidence="2 3">ATCC 31962</strain>
    </source>
</reference>
<evidence type="ECO:0000256" key="1">
    <source>
        <dbReference type="SAM" id="SignalP"/>
    </source>
</evidence>
<keyword evidence="3" id="KW-1185">Reference proteome</keyword>
<gene>
    <name evidence="2" type="ORF">E7V67_005870</name>
</gene>
<accession>A0ABZ1UPG9</accession>
<dbReference type="EMBL" id="CP136508">
    <property type="protein sequence ID" value="WUR14631.1"/>
    <property type="molecule type" value="Genomic_DNA"/>
</dbReference>
<dbReference type="Proteomes" id="UP000321323">
    <property type="component" value="Chromosome"/>
</dbReference>
<organism evidence="2 3">
    <name type="scientific">[Empedobacter] haloabium</name>
    <dbReference type="NCBI Taxonomy" id="592317"/>
    <lineage>
        <taxon>Bacteria</taxon>
        <taxon>Pseudomonadati</taxon>
        <taxon>Pseudomonadota</taxon>
        <taxon>Betaproteobacteria</taxon>
        <taxon>Burkholderiales</taxon>
        <taxon>Oxalobacteraceae</taxon>
        <taxon>Telluria group</taxon>
        <taxon>Telluria group incertae sedis</taxon>
    </lineage>
</organism>
<protein>
    <submittedName>
        <fullName evidence="2">Uncharacterized protein</fullName>
    </submittedName>
</protein>